<evidence type="ECO:0000313" key="2">
    <source>
        <dbReference type="Proteomes" id="UP000321513"/>
    </source>
</evidence>
<comment type="caution">
    <text evidence="1">The sequence shown here is derived from an EMBL/GenBank/DDBJ whole genome shotgun (WGS) entry which is preliminary data.</text>
</comment>
<dbReference type="Pfam" id="PF11013">
    <property type="entry name" value="DUF2851"/>
    <property type="match status" value="1"/>
</dbReference>
<proteinExistence type="predicted"/>
<name>A0A512B913_9BACT</name>
<dbReference type="EMBL" id="BJYT01000002">
    <property type="protein sequence ID" value="GEO08433.1"/>
    <property type="molecule type" value="Genomic_DNA"/>
</dbReference>
<evidence type="ECO:0008006" key="3">
    <source>
        <dbReference type="Google" id="ProtNLM"/>
    </source>
</evidence>
<keyword evidence="2" id="KW-1185">Reference proteome</keyword>
<organism evidence="1 2">
    <name type="scientific">Segetibacter aerophilus</name>
    <dbReference type="NCBI Taxonomy" id="670293"/>
    <lineage>
        <taxon>Bacteria</taxon>
        <taxon>Pseudomonadati</taxon>
        <taxon>Bacteroidota</taxon>
        <taxon>Chitinophagia</taxon>
        <taxon>Chitinophagales</taxon>
        <taxon>Chitinophagaceae</taxon>
        <taxon>Segetibacter</taxon>
    </lineage>
</organism>
<dbReference type="RefSeq" id="WP_147202488.1">
    <property type="nucleotide sequence ID" value="NZ_BJYT01000002.1"/>
</dbReference>
<reference evidence="1 2" key="1">
    <citation type="submission" date="2019-07" db="EMBL/GenBank/DDBJ databases">
        <title>Whole genome shotgun sequence of Segetibacter aerophilus NBRC 106135.</title>
        <authorList>
            <person name="Hosoyama A."/>
            <person name="Uohara A."/>
            <person name="Ohji S."/>
            <person name="Ichikawa N."/>
        </authorList>
    </citation>
    <scope>NUCLEOTIDE SEQUENCE [LARGE SCALE GENOMIC DNA]</scope>
    <source>
        <strain evidence="1 2">NBRC 106135</strain>
    </source>
</reference>
<sequence length="429" mass="49987">MNERLLQYIWQFQYFNKTALKVEQGQELTIIHPGTYNTHQGPDFLDGKVTIGNTTWAGNIEIHINSSDWIKHTHGNDINYSNVILHVVWNNDGDIAYYNGSILPTLELHNLVSKLLLDRFRDLMARKAFVPCEAYLPVFNEMKWTAWKERMIIERLQRKSAFVLELLKEAKNHWEEVFWWMLARNFGIRVNADIFEAIAKSLPLNIVGRHKNQIHQLEGFLLGQAGLLNHEFSEDYPNLLKKEYLFYQKKYQLKRVFIKPFFLRMRPANFPTIRLAQLAMLVHKSSHLFSKIKETDSVTEIKKLLNVTANDYWHYHYLLDEPGDYHPKQLGKQMVENIIINTVTPVLFAYGLLNGDTLLKDKALEWLAELSPEKNSITQTWTSFGVTSNSALESQALIELKNSYCNKKRCLECAVGNSILKGHELIRSY</sequence>
<gene>
    <name evidence="1" type="ORF">SAE01_09290</name>
</gene>
<dbReference type="OrthoDB" id="1005072at2"/>
<evidence type="ECO:0000313" key="1">
    <source>
        <dbReference type="EMBL" id="GEO08433.1"/>
    </source>
</evidence>
<dbReference type="Proteomes" id="UP000321513">
    <property type="component" value="Unassembled WGS sequence"/>
</dbReference>
<protein>
    <recommendedName>
        <fullName evidence="3">DUF2851 domain-containing protein</fullName>
    </recommendedName>
</protein>
<dbReference type="InterPro" id="IPR021272">
    <property type="entry name" value="DUF2851"/>
</dbReference>
<accession>A0A512B913</accession>
<dbReference type="AlphaFoldDB" id="A0A512B913"/>